<evidence type="ECO:0000313" key="1">
    <source>
        <dbReference type="EMBL" id="SPX59809.1"/>
    </source>
</evidence>
<sequence length="52" mass="5989">MDSKENMEEGPGLYEQYQQLPANHYGFLKGLTKSPAMLPYTHHRLNVVIVKN</sequence>
<evidence type="ECO:0000313" key="2">
    <source>
        <dbReference type="Proteomes" id="UP000251942"/>
    </source>
</evidence>
<accession>A0A2X1RN41</accession>
<dbReference type="RefSeq" id="WP_156506599.1">
    <property type="nucleotide sequence ID" value="NZ_UASS01000003.1"/>
</dbReference>
<reference evidence="1 2" key="1">
    <citation type="submission" date="2018-06" db="EMBL/GenBank/DDBJ databases">
        <authorList>
            <consortium name="Pathogen Informatics"/>
            <person name="Doyle S."/>
        </authorList>
    </citation>
    <scope>NUCLEOTIDE SEQUENCE [LARGE SCALE GENOMIC DNA]</scope>
    <source>
        <strain evidence="1 2">NCTC12022</strain>
    </source>
</reference>
<dbReference type="Proteomes" id="UP000251942">
    <property type="component" value="Unassembled WGS sequence"/>
</dbReference>
<proteinExistence type="predicted"/>
<organism evidence="1 2">
    <name type="scientific">Legionella feeleii</name>
    <dbReference type="NCBI Taxonomy" id="453"/>
    <lineage>
        <taxon>Bacteria</taxon>
        <taxon>Pseudomonadati</taxon>
        <taxon>Pseudomonadota</taxon>
        <taxon>Gammaproteobacteria</taxon>
        <taxon>Legionellales</taxon>
        <taxon>Legionellaceae</taxon>
        <taxon>Legionella</taxon>
    </lineage>
</organism>
<protein>
    <submittedName>
        <fullName evidence="1">Uncharacterized protein</fullName>
    </submittedName>
</protein>
<name>A0A2X1RN41_9GAMM</name>
<dbReference type="EMBL" id="UASS01000003">
    <property type="protein sequence ID" value="SPX59809.1"/>
    <property type="molecule type" value="Genomic_DNA"/>
</dbReference>
<gene>
    <name evidence="1" type="ORF">NCTC12022_00520</name>
</gene>
<dbReference type="AlphaFoldDB" id="A0A2X1RN41"/>